<evidence type="ECO:0000256" key="8">
    <source>
        <dbReference type="ARBA" id="ARBA00023242"/>
    </source>
</evidence>
<keyword evidence="3" id="KW-0540">Nuclease</keyword>
<evidence type="ECO:0000256" key="2">
    <source>
        <dbReference type="ARBA" id="ARBA00022552"/>
    </source>
</evidence>
<dbReference type="GO" id="GO:0080188">
    <property type="term" value="P:gene silencing by siRNA-directed DNA methylation"/>
    <property type="evidence" value="ECO:0007669"/>
    <property type="project" value="UniProtKB-ARBA"/>
</dbReference>
<dbReference type="Gene3D" id="1.10.150.80">
    <property type="entry name" value="HRDC domain"/>
    <property type="match status" value="1"/>
</dbReference>
<reference evidence="12 13" key="1">
    <citation type="submission" date="2024-06" db="EMBL/GenBank/DDBJ databases">
        <title>A chromosome level genome sequence of Diviner's sage (Salvia divinorum).</title>
        <authorList>
            <person name="Ford S.A."/>
            <person name="Ro D.-K."/>
            <person name="Ness R.W."/>
            <person name="Phillips M.A."/>
        </authorList>
    </citation>
    <scope>NUCLEOTIDE SEQUENCE [LARGE SCALE GENOMIC DNA]</scope>
    <source>
        <strain evidence="12">SAF-2024a</strain>
        <tissue evidence="12">Leaf</tissue>
    </source>
</reference>
<dbReference type="PANTHER" id="PTHR12124">
    <property type="entry name" value="POLYMYOSITIS/SCLERODERMA AUTOANTIGEN-RELATED"/>
    <property type="match status" value="1"/>
</dbReference>
<dbReference type="Pfam" id="PF00570">
    <property type="entry name" value="HRDC"/>
    <property type="match status" value="1"/>
</dbReference>
<keyword evidence="5" id="KW-0271">Exosome</keyword>
<dbReference type="GO" id="GO:0000178">
    <property type="term" value="C:exosome (RNase complex)"/>
    <property type="evidence" value="ECO:0007669"/>
    <property type="project" value="UniProtKB-KW"/>
</dbReference>
<dbReference type="SUPFAM" id="SSF53098">
    <property type="entry name" value="Ribonuclease H-like"/>
    <property type="match status" value="1"/>
</dbReference>
<dbReference type="GO" id="GO:0006364">
    <property type="term" value="P:rRNA processing"/>
    <property type="evidence" value="ECO:0007669"/>
    <property type="project" value="UniProtKB-KW"/>
</dbReference>
<evidence type="ECO:0000256" key="3">
    <source>
        <dbReference type="ARBA" id="ARBA00022722"/>
    </source>
</evidence>
<feature type="compositionally biased region" description="Basic and acidic residues" evidence="10">
    <location>
        <begin position="780"/>
        <end position="790"/>
    </location>
</feature>
<evidence type="ECO:0000256" key="10">
    <source>
        <dbReference type="SAM" id="MobiDB-lite"/>
    </source>
</evidence>
<evidence type="ECO:0000256" key="1">
    <source>
        <dbReference type="ARBA" id="ARBA00004123"/>
    </source>
</evidence>
<feature type="compositionally biased region" description="Basic and acidic residues" evidence="10">
    <location>
        <begin position="622"/>
        <end position="632"/>
    </location>
</feature>
<dbReference type="InterPro" id="IPR049559">
    <property type="entry name" value="Rrp6p-like_exo"/>
</dbReference>
<dbReference type="CDD" id="cd06147">
    <property type="entry name" value="Rrp6p_like_exo"/>
    <property type="match status" value="1"/>
</dbReference>
<feature type="region of interest" description="Disordered" evidence="10">
    <location>
        <begin position="618"/>
        <end position="675"/>
    </location>
</feature>
<organism evidence="12 13">
    <name type="scientific">Salvia divinorum</name>
    <name type="common">Maria pastora</name>
    <name type="synonym">Diviner's sage</name>
    <dbReference type="NCBI Taxonomy" id="28513"/>
    <lineage>
        <taxon>Eukaryota</taxon>
        <taxon>Viridiplantae</taxon>
        <taxon>Streptophyta</taxon>
        <taxon>Embryophyta</taxon>
        <taxon>Tracheophyta</taxon>
        <taxon>Spermatophyta</taxon>
        <taxon>Magnoliopsida</taxon>
        <taxon>eudicotyledons</taxon>
        <taxon>Gunneridae</taxon>
        <taxon>Pentapetalae</taxon>
        <taxon>asterids</taxon>
        <taxon>lamiids</taxon>
        <taxon>Lamiales</taxon>
        <taxon>Lamiaceae</taxon>
        <taxon>Nepetoideae</taxon>
        <taxon>Mentheae</taxon>
        <taxon>Salviinae</taxon>
        <taxon>Salvia</taxon>
        <taxon>Salvia subgen. Calosphace</taxon>
    </lineage>
</organism>
<dbReference type="InterPro" id="IPR045092">
    <property type="entry name" value="Rrp6-like"/>
</dbReference>
<dbReference type="InterPro" id="IPR002121">
    <property type="entry name" value="HRDC_dom"/>
</dbReference>
<dbReference type="SMART" id="SM00474">
    <property type="entry name" value="35EXOc"/>
    <property type="match status" value="1"/>
</dbReference>
<feature type="compositionally biased region" description="Basic and acidic residues" evidence="10">
    <location>
        <begin position="698"/>
        <end position="711"/>
    </location>
</feature>
<feature type="compositionally biased region" description="Basic and acidic residues" evidence="10">
    <location>
        <begin position="1"/>
        <end position="16"/>
    </location>
</feature>
<name>A0ABD1GPA7_SALDI</name>
<keyword evidence="4" id="KW-0378">Hydrolase</keyword>
<dbReference type="InterPro" id="IPR002562">
    <property type="entry name" value="3'-5'_exonuclease_dom"/>
</dbReference>
<keyword evidence="8" id="KW-0539">Nucleus</keyword>
<dbReference type="InterPro" id="IPR010997">
    <property type="entry name" value="HRDC-like_sf"/>
</dbReference>
<evidence type="ECO:0000313" key="13">
    <source>
        <dbReference type="Proteomes" id="UP001567538"/>
    </source>
</evidence>
<accession>A0ABD1GPA7</accession>
<dbReference type="PROSITE" id="PS50967">
    <property type="entry name" value="HRDC"/>
    <property type="match status" value="1"/>
</dbReference>
<dbReference type="GO" id="GO:0004527">
    <property type="term" value="F:exonuclease activity"/>
    <property type="evidence" value="ECO:0007669"/>
    <property type="project" value="UniProtKB-KW"/>
</dbReference>
<keyword evidence="13" id="KW-1185">Reference proteome</keyword>
<dbReference type="SMART" id="SM00341">
    <property type="entry name" value="HRDC"/>
    <property type="match status" value="1"/>
</dbReference>
<dbReference type="InterPro" id="IPR036397">
    <property type="entry name" value="RNaseH_sf"/>
</dbReference>
<evidence type="ECO:0000313" key="12">
    <source>
        <dbReference type="EMBL" id="KAL1545956.1"/>
    </source>
</evidence>
<evidence type="ECO:0000256" key="7">
    <source>
        <dbReference type="ARBA" id="ARBA00023158"/>
    </source>
</evidence>
<dbReference type="FunFam" id="3.30.420.10:FF:000065">
    <property type="entry name" value="Protein RRP6-like 2 isoform A"/>
    <property type="match status" value="1"/>
</dbReference>
<dbReference type="Pfam" id="PF01612">
    <property type="entry name" value="DNA_pol_A_exo1"/>
    <property type="match status" value="1"/>
</dbReference>
<proteinExistence type="inferred from homology"/>
<comment type="subcellular location">
    <subcellularLocation>
        <location evidence="1">Nucleus</location>
    </subcellularLocation>
</comment>
<evidence type="ECO:0000256" key="4">
    <source>
        <dbReference type="ARBA" id="ARBA00022801"/>
    </source>
</evidence>
<feature type="region of interest" description="Disordered" evidence="10">
    <location>
        <begin position="1"/>
        <end position="23"/>
    </location>
</feature>
<feature type="region of interest" description="Disordered" evidence="10">
    <location>
        <begin position="823"/>
        <end position="843"/>
    </location>
</feature>
<feature type="region of interest" description="Disordered" evidence="10">
    <location>
        <begin position="771"/>
        <end position="806"/>
    </location>
</feature>
<dbReference type="Proteomes" id="UP001567538">
    <property type="component" value="Unassembled WGS sequence"/>
</dbReference>
<dbReference type="AlphaFoldDB" id="A0ABD1GPA7"/>
<keyword evidence="2" id="KW-0698">rRNA processing</keyword>
<dbReference type="PANTHER" id="PTHR12124:SF47">
    <property type="entry name" value="EXOSOME COMPONENT 10"/>
    <property type="match status" value="1"/>
</dbReference>
<dbReference type="Pfam" id="PF08066">
    <property type="entry name" value="PMC2NT"/>
    <property type="match status" value="1"/>
</dbReference>
<feature type="region of interest" description="Disordered" evidence="10">
    <location>
        <begin position="692"/>
        <end position="711"/>
    </location>
</feature>
<evidence type="ECO:0000256" key="5">
    <source>
        <dbReference type="ARBA" id="ARBA00022835"/>
    </source>
</evidence>
<comment type="similarity">
    <text evidence="9">Belongs to the exosome component 10/RRP6 family.</text>
</comment>
<protein>
    <submittedName>
        <fullName evidence="12">Protein RRP6-like 2</fullName>
    </submittedName>
</protein>
<feature type="compositionally biased region" description="Basic and acidic residues" evidence="10">
    <location>
        <begin position="884"/>
        <end position="894"/>
    </location>
</feature>
<dbReference type="GO" id="GO:0005730">
    <property type="term" value="C:nucleolus"/>
    <property type="evidence" value="ECO:0007669"/>
    <property type="project" value="UniProtKB-ARBA"/>
</dbReference>
<feature type="region of interest" description="Disordered" evidence="10">
    <location>
        <begin position="855"/>
        <end position="912"/>
    </location>
</feature>
<dbReference type="Gene3D" id="3.30.420.10">
    <property type="entry name" value="Ribonuclease H-like superfamily/Ribonuclease H"/>
    <property type="match status" value="1"/>
</dbReference>
<dbReference type="EMBL" id="JBEAFC010000008">
    <property type="protein sequence ID" value="KAL1545956.1"/>
    <property type="molecule type" value="Genomic_DNA"/>
</dbReference>
<sequence>MEIDHPEGETPRKSDCLRNLSSKGSLPTSVAKLSGSSRIIPSQTDFHFYNNFDEFKKPIAEINDKSTALLSIIGASEDLLGKPILLPDDKSVELDEDLGFDWLVNVNDEMYERLDASLDDFKMLREKEEESGVRAMKVDHDGEENGFQMVYGRKNRKSLGGAERNVEGVAKGAQEVKVAEKVKPKVPFHIPSIPRPQDEYKIIVNNSNQPHDHVWLQRSEDGSRFLHPLEKLSVLDFVDSSESTVEPEKPLPLEVTPFKFVEEVKDLKQLAIKLRGVDEFAVDLEHNQYRSFQGLTCLMQISTRTEDFVIDTLKLRIHIGPYLRELFKDPTKRKVMHGADRDIHWLQRDFGIYVCNMFDTGQASRVLKMERFSLEHLLNHFCGVQANKQYQNADWRIRPLPTEMTKYAREDTHYLLYIYDLMRTRLLRSPAESESSDPPLIEVYKRSYEICTQLYQKELLTDTSYLHIYGLQDADLSAQQLAVVSGLCEWRDVVARAEDESTGYVLPNRTLIELAKQMPLTANQLRRALKTKHPYIERNLNSVVSIIRHSVQNAASFEETCKYLRERRMESLHETRTLAPEESEVLPPEVPEISKVVEVIESAQNSGVPFDPVVESSLASRQHNDESHDFKSSRTKVNKKGNVNDGAACQGATSPASDSKYRHTTTNPPHSAEATVETLKKPSRAFGALFGNSAKRKFNPDKREKEDSKLEQIKSTVSLPFHTFSGGDERLHSEVEESAKIPEVVHEEKPPAPATDSSLVDIIVLDDSDIEDSDDANLDAARDDRSRQVENNETGSTLEGDEPISVSDLSSSFRKCFPSLEQAMGSKVVDKSRPAEGSIEVKPFDYEAARKQVIFGGQRKVEPLMEDDGSSKRKERRKGSTAVGKDDEPSEHPQGRRRQAFPASGNRSATFR</sequence>
<evidence type="ECO:0000259" key="11">
    <source>
        <dbReference type="PROSITE" id="PS50967"/>
    </source>
</evidence>
<evidence type="ECO:0000256" key="6">
    <source>
        <dbReference type="ARBA" id="ARBA00022839"/>
    </source>
</evidence>
<dbReference type="FunFam" id="1.10.150.80:FF:000001">
    <property type="entry name" value="Putative exosome component 10"/>
    <property type="match status" value="1"/>
</dbReference>
<dbReference type="SUPFAM" id="SSF47819">
    <property type="entry name" value="HRDC-like"/>
    <property type="match status" value="1"/>
</dbReference>
<evidence type="ECO:0000256" key="9">
    <source>
        <dbReference type="ARBA" id="ARBA00043957"/>
    </source>
</evidence>
<gene>
    <name evidence="12" type="ORF">AAHA92_22621</name>
</gene>
<feature type="domain" description="HRDC" evidence="11">
    <location>
        <begin position="477"/>
        <end position="557"/>
    </location>
</feature>
<dbReference type="InterPro" id="IPR044876">
    <property type="entry name" value="HRDC_dom_sf"/>
</dbReference>
<keyword evidence="6" id="KW-0269">Exonuclease</keyword>
<dbReference type="InterPro" id="IPR012588">
    <property type="entry name" value="Exosome-assoc_fac_Rrp6_N"/>
</dbReference>
<dbReference type="InterPro" id="IPR012337">
    <property type="entry name" value="RNaseH-like_sf"/>
</dbReference>
<comment type="caution">
    <text evidence="12">The sequence shown here is derived from an EMBL/GenBank/DDBJ whole genome shotgun (WGS) entry which is preliminary data.</text>
</comment>
<keyword evidence="7" id="KW-0943">RNA-mediated gene silencing</keyword>